<reference evidence="3" key="1">
    <citation type="journal article" date="2021" name="PeerJ">
        <title>Extensive microbial diversity within the chicken gut microbiome revealed by metagenomics and culture.</title>
        <authorList>
            <person name="Gilroy R."/>
            <person name="Ravi A."/>
            <person name="Getino M."/>
            <person name="Pursley I."/>
            <person name="Horton D.L."/>
            <person name="Alikhan N.F."/>
            <person name="Baker D."/>
            <person name="Gharbi K."/>
            <person name="Hall N."/>
            <person name="Watson M."/>
            <person name="Adriaenssens E.M."/>
            <person name="Foster-Nyarko E."/>
            <person name="Jarju S."/>
            <person name="Secka A."/>
            <person name="Antonio M."/>
            <person name="Oren A."/>
            <person name="Chaudhuri R.R."/>
            <person name="La Ragione R."/>
            <person name="Hildebrand F."/>
            <person name="Pallen M.J."/>
        </authorList>
    </citation>
    <scope>NUCLEOTIDE SEQUENCE</scope>
    <source>
        <strain evidence="3">CHK179-28034</strain>
    </source>
</reference>
<organism evidence="3 4">
    <name type="scientific">Candidatus Anaerobutyricum stercoris</name>
    <dbReference type="NCBI Taxonomy" id="2838457"/>
    <lineage>
        <taxon>Bacteria</taxon>
        <taxon>Bacillati</taxon>
        <taxon>Bacillota</taxon>
        <taxon>Clostridia</taxon>
        <taxon>Lachnospirales</taxon>
        <taxon>Lachnospiraceae</taxon>
        <taxon>Anaerobutyricum</taxon>
    </lineage>
</organism>
<dbReference type="InterPro" id="IPR043774">
    <property type="entry name" value="DUF5717_C"/>
</dbReference>
<dbReference type="EMBL" id="DXBR01000013">
    <property type="protein sequence ID" value="HIZ38528.1"/>
    <property type="molecule type" value="Genomic_DNA"/>
</dbReference>
<proteinExistence type="predicted"/>
<feature type="domain" description="DUF5717" evidence="1">
    <location>
        <begin position="869"/>
        <end position="1159"/>
    </location>
</feature>
<dbReference type="Proteomes" id="UP000824049">
    <property type="component" value="Unassembled WGS sequence"/>
</dbReference>
<comment type="caution">
    <text evidence="3">The sequence shown here is derived from an EMBL/GenBank/DDBJ whole genome shotgun (WGS) entry which is preliminary data.</text>
</comment>
<name>A0A9D2J6M0_9FIRM</name>
<reference evidence="3" key="2">
    <citation type="submission" date="2021-04" db="EMBL/GenBank/DDBJ databases">
        <authorList>
            <person name="Gilroy R."/>
        </authorList>
    </citation>
    <scope>NUCLEOTIDE SEQUENCE</scope>
    <source>
        <strain evidence="3">CHK179-28034</strain>
    </source>
</reference>
<dbReference type="Pfam" id="PF18983">
    <property type="entry name" value="DUF5717"/>
    <property type="match status" value="1"/>
</dbReference>
<dbReference type="InterPro" id="IPR043775">
    <property type="entry name" value="DUF5717_N"/>
</dbReference>
<sequence>MRETNNIIEEGTEESKLPVLRISVTNLEITVEEGKVYHSSFIVESENKIPVKGIVRSTNDKIGLEKTEFDGIRTEIPYYFKGKLATSGNEFEGDFLLITNGGEYNIPYRVVVTPVMADTSIGRICRMEDFVRLYHENRQEAMELFFLPNFSTIFLKDLPEQDAMYHSLMKSRSRNMIVEEFLTAAGWKEPAALAIEKKQVVLDAGKDKETICITLTADGYTEGTITAEKGQVQISVLKFTSADFEEGRLELTVEKNHSYAMGSDVIRIRTVRQEFEIPVEWWGTLPTVSREREVRSRIKRQKAELMHNYLFFRTGSIGFEDFAEESEHVLDELIHLTKGVQWQMYRIHLLIMEEHPEEAEELLQKIEEEQREGETEPLLENYLLYLKAMLYRTPETISAAVISIRDFYEVSAYKAEALWMLIYLDREYVYNKRLQYDTIRQLFQEGKNSSLLFFEACEILNENPNFMEELGSFEVSIFRWGVRYGYISMALAYQFARLALRMKYYSSAIFFIAKKLYEIEPDERFLQVICSLLIKGNRSGREYHEYFRKAVGANLKIIGLNEFFIRSMDFNSFEIIPHRVLIYFTYSNSLDSTEKAYLYSNVLENKDACDEVFGAYYSKMIPFVEEQLLKGRMNEHLAYLYHYFQKEILEKPANTKAVCDILFYRKIICSNRNMIGVYVSRPETGEEFYYPLSGGFCYAEIPTRRAQLYFVDSNEQRYVSGISYREEPFLSPEQFPKEWIQKNMANKRILLSLSDKIGGDLKAEDMPILQKIAFHEDYQSWIRRQAAEEMLLYYQKHQEKEALAKWLDRIDYSNVTAGFRKTLMDYYMEVGMIENAFFGIELYGCNIMGAVKRLRLASFGVAHSEGKMDETTLYLAYSAFVSKKYNRDTLSYLMTHFEGELEDLLLIWERSRKFALETTALEQRMLRQSMFTGNDADGLFSVFEVYYDQNEGDQVTESYLQYASERERRGILELPESIHGIIGREILAGRIRDRQTMIHFLYYFAPREVWMEKIKDAAVFIIGKFLKEEYYLPVFYAYRQWIALPVEYLERTFLTYYGNRGSNVVLYYQVEGEDVLVRKRHLQEILPGMYVCTMFFYQNDHVNYRLEDGGEVVSDETVIRFDTFESEGDESRFFALNDLSAESCAPEELAQYLIKTYFTDYMMKVL</sequence>
<evidence type="ECO:0000259" key="1">
    <source>
        <dbReference type="Pfam" id="PF18983"/>
    </source>
</evidence>
<accession>A0A9D2J6M0</accession>
<evidence type="ECO:0000313" key="3">
    <source>
        <dbReference type="EMBL" id="HIZ38528.1"/>
    </source>
</evidence>
<feature type="domain" description="DUF5717" evidence="2">
    <location>
        <begin position="1"/>
        <end position="858"/>
    </location>
</feature>
<dbReference type="AlphaFoldDB" id="A0A9D2J6M0"/>
<dbReference type="Pfam" id="PF18984">
    <property type="entry name" value="DUF5717_N"/>
    <property type="match status" value="1"/>
</dbReference>
<evidence type="ECO:0000259" key="2">
    <source>
        <dbReference type="Pfam" id="PF18984"/>
    </source>
</evidence>
<protein>
    <recommendedName>
        <fullName evidence="5">DUF5717 domain-containing protein</fullName>
    </recommendedName>
</protein>
<evidence type="ECO:0000313" key="4">
    <source>
        <dbReference type="Proteomes" id="UP000824049"/>
    </source>
</evidence>
<gene>
    <name evidence="3" type="ORF">H9968_01175</name>
</gene>
<evidence type="ECO:0008006" key="5">
    <source>
        <dbReference type="Google" id="ProtNLM"/>
    </source>
</evidence>